<reference evidence="2" key="1">
    <citation type="journal article" date="2015" name="Nature">
        <title>Complex archaea that bridge the gap between prokaryotes and eukaryotes.</title>
        <authorList>
            <person name="Spang A."/>
            <person name="Saw J.H."/>
            <person name="Jorgensen S.L."/>
            <person name="Zaremba-Niedzwiedzka K."/>
            <person name="Martijn J."/>
            <person name="Lind A.E."/>
            <person name="van Eijk R."/>
            <person name="Schleper C."/>
            <person name="Guy L."/>
            <person name="Ettema T.J."/>
        </authorList>
    </citation>
    <scope>NUCLEOTIDE SEQUENCE</scope>
</reference>
<accession>A0A0F9LAH3</accession>
<protein>
    <submittedName>
        <fullName evidence="2">Uncharacterized protein</fullName>
    </submittedName>
</protein>
<organism evidence="2">
    <name type="scientific">marine sediment metagenome</name>
    <dbReference type="NCBI Taxonomy" id="412755"/>
    <lineage>
        <taxon>unclassified sequences</taxon>
        <taxon>metagenomes</taxon>
        <taxon>ecological metagenomes</taxon>
    </lineage>
</organism>
<proteinExistence type="predicted"/>
<name>A0A0F9LAH3_9ZZZZ</name>
<sequence length="113" mass="13136">MEQVSERFCEEYYEMRDRIKQLKAELAAAQKKIEEYKDALATKFNAELCEALKPLRLKLATAKEENKRLREGLEEIEAVACGEKQIESDGDYNDGDGMKWIYDRTQALKEVKP</sequence>
<gene>
    <name evidence="2" type="ORF">LCGC14_1300100</name>
</gene>
<dbReference type="AlphaFoldDB" id="A0A0F9LAH3"/>
<evidence type="ECO:0000256" key="1">
    <source>
        <dbReference type="SAM" id="Coils"/>
    </source>
</evidence>
<feature type="coiled-coil region" evidence="1">
    <location>
        <begin position="12"/>
        <end position="79"/>
    </location>
</feature>
<dbReference type="EMBL" id="LAZR01007581">
    <property type="protein sequence ID" value="KKM84341.1"/>
    <property type="molecule type" value="Genomic_DNA"/>
</dbReference>
<evidence type="ECO:0000313" key="2">
    <source>
        <dbReference type="EMBL" id="KKM84341.1"/>
    </source>
</evidence>
<comment type="caution">
    <text evidence="2">The sequence shown here is derived from an EMBL/GenBank/DDBJ whole genome shotgun (WGS) entry which is preliminary data.</text>
</comment>
<keyword evidence="1" id="KW-0175">Coiled coil</keyword>